<sequence length="231" mass="27399">MVILLLVGITASFPHRLFTPAIKNPEIYKLNKERDELKKKWNRVELEHDNLFKSNQITKEEYFFIKAYNEKERKSGFRKISKKRKEIANSFSFNGRNSLNHWLWVFGILITLFVSSCFLAVKDARLKKAGLLKWYEPHASIGFITVSLFWLYHTVFNVTKDFPISVYTLYLLAVLLPISYFIYHFLRRTFVIDEKHLENIRDLVGFVLKNTKEAKEVEKWDLLEKISNNGK</sequence>
<evidence type="ECO:0000256" key="1">
    <source>
        <dbReference type="SAM" id="Phobius"/>
    </source>
</evidence>
<feature type="transmembrane region" description="Helical" evidence="1">
    <location>
        <begin position="101"/>
        <end position="121"/>
    </location>
</feature>
<proteinExistence type="predicted"/>
<organism evidence="2 3">
    <name type="scientific">Tenacibaculum vairaonense</name>
    <dbReference type="NCBI Taxonomy" id="3137860"/>
    <lineage>
        <taxon>Bacteria</taxon>
        <taxon>Pseudomonadati</taxon>
        <taxon>Bacteroidota</taxon>
        <taxon>Flavobacteriia</taxon>
        <taxon>Flavobacteriales</taxon>
        <taxon>Flavobacteriaceae</taxon>
        <taxon>Tenacibaculum</taxon>
    </lineage>
</organism>
<evidence type="ECO:0000313" key="3">
    <source>
        <dbReference type="Proteomes" id="UP001497602"/>
    </source>
</evidence>
<keyword evidence="3" id="KW-1185">Reference proteome</keyword>
<reference evidence="2 3" key="1">
    <citation type="submission" date="2024-05" db="EMBL/GenBank/DDBJ databases">
        <authorList>
            <person name="Duchaud E."/>
        </authorList>
    </citation>
    <scope>NUCLEOTIDE SEQUENCE [LARGE SCALE GENOMIC DNA]</scope>
    <source>
        <strain evidence="2">Ena-SAMPLE-TAB-13-05-2024-13:56:06:370-140305</strain>
    </source>
</reference>
<keyword evidence="1" id="KW-0812">Transmembrane</keyword>
<dbReference type="EMBL" id="CAXJRC010000019">
    <property type="protein sequence ID" value="CAL2106672.1"/>
    <property type="molecule type" value="Genomic_DNA"/>
</dbReference>
<evidence type="ECO:0000313" key="2">
    <source>
        <dbReference type="EMBL" id="CAL2106672.1"/>
    </source>
</evidence>
<protein>
    <submittedName>
        <fullName evidence="2">Uncharacterized protein</fullName>
    </submittedName>
</protein>
<gene>
    <name evidence="2" type="ORF">T190115A13A_270029</name>
</gene>
<keyword evidence="1" id="KW-0472">Membrane</keyword>
<name>A0ABP1F8K6_9FLAO</name>
<feature type="transmembrane region" description="Helical" evidence="1">
    <location>
        <begin position="133"/>
        <end position="152"/>
    </location>
</feature>
<comment type="caution">
    <text evidence="2">The sequence shown here is derived from an EMBL/GenBank/DDBJ whole genome shotgun (WGS) entry which is preliminary data.</text>
</comment>
<accession>A0ABP1F8K6</accession>
<feature type="transmembrane region" description="Helical" evidence="1">
    <location>
        <begin position="164"/>
        <end position="186"/>
    </location>
</feature>
<dbReference type="RefSeq" id="WP_348738417.1">
    <property type="nucleotide sequence ID" value="NZ_CAXJRC010000019.1"/>
</dbReference>
<keyword evidence="1" id="KW-1133">Transmembrane helix</keyword>
<dbReference type="Proteomes" id="UP001497602">
    <property type="component" value="Unassembled WGS sequence"/>
</dbReference>